<dbReference type="Proteomes" id="UP000295689">
    <property type="component" value="Unassembled WGS sequence"/>
</dbReference>
<evidence type="ECO:0000313" key="3">
    <source>
        <dbReference type="Proteomes" id="UP000295689"/>
    </source>
</evidence>
<sequence>MADEYQSAALFEHRFWLQVLGDHGRFIQEALASMEREEISAALYFINTFDSLLNSAETSDMLHLSRRAEEEAQKIRAFKLELIEKQLTGKVKIHLTPTFINHMVNEVEEYLRVLKYLKNSQVPPIFHELHHHLVWLLDASGHAGAINDNLDQTEKRLKEVSDTYRRHFEDFYLKAVEMTGYLRTNLESFPALSRMNNDVSLEIRLFMGFLEELEELELSEQALGSFAPLMADHMYREECYYLTKVAQSARTELPGCDPGKPRTQREE</sequence>
<feature type="coiled-coil region" evidence="1">
    <location>
        <begin position="143"/>
        <end position="170"/>
    </location>
</feature>
<dbReference type="EMBL" id="SLVV01000006">
    <property type="protein sequence ID" value="TCN24890.1"/>
    <property type="molecule type" value="Genomic_DNA"/>
</dbReference>
<gene>
    <name evidence="2" type="ORF">EV146_10690</name>
</gene>
<dbReference type="Pfam" id="PF11155">
    <property type="entry name" value="DUF2935"/>
    <property type="match status" value="2"/>
</dbReference>
<dbReference type="InterPro" id="IPR021328">
    <property type="entry name" value="CotB-like"/>
</dbReference>
<organism evidence="2 3">
    <name type="scientific">Mesobacillus foraminis</name>
    <dbReference type="NCBI Taxonomy" id="279826"/>
    <lineage>
        <taxon>Bacteria</taxon>
        <taxon>Bacillati</taxon>
        <taxon>Bacillota</taxon>
        <taxon>Bacilli</taxon>
        <taxon>Bacillales</taxon>
        <taxon>Bacillaceae</taxon>
        <taxon>Mesobacillus</taxon>
    </lineage>
</organism>
<name>A0A4V2RDH3_9BACI</name>
<comment type="caution">
    <text evidence="2">The sequence shown here is derived from an EMBL/GenBank/DDBJ whole genome shotgun (WGS) entry which is preliminary data.</text>
</comment>
<keyword evidence="1" id="KW-0175">Coiled coil</keyword>
<dbReference type="SUPFAM" id="SSF158430">
    <property type="entry name" value="Bacillus cereus metalloprotein-like"/>
    <property type="match status" value="2"/>
</dbReference>
<dbReference type="AlphaFoldDB" id="A0A4V2RDH3"/>
<protein>
    <submittedName>
        <fullName evidence="2">DUF2935 family protein</fullName>
    </submittedName>
</protein>
<evidence type="ECO:0000313" key="2">
    <source>
        <dbReference type="EMBL" id="TCN24890.1"/>
    </source>
</evidence>
<dbReference type="Gene3D" id="1.20.1260.120">
    <property type="entry name" value="Protein of unknown function DUF2935"/>
    <property type="match status" value="1"/>
</dbReference>
<evidence type="ECO:0000256" key="1">
    <source>
        <dbReference type="SAM" id="Coils"/>
    </source>
</evidence>
<accession>A0A4V2RDH3</accession>
<proteinExistence type="predicted"/>
<reference evidence="2 3" key="1">
    <citation type="journal article" date="2015" name="Stand. Genomic Sci.">
        <title>Genomic Encyclopedia of Bacterial and Archaeal Type Strains, Phase III: the genomes of soil and plant-associated and newly described type strains.</title>
        <authorList>
            <person name="Whitman W.B."/>
            <person name="Woyke T."/>
            <person name="Klenk H.P."/>
            <person name="Zhou Y."/>
            <person name="Lilburn T.G."/>
            <person name="Beck B.J."/>
            <person name="De Vos P."/>
            <person name="Vandamme P."/>
            <person name="Eisen J.A."/>
            <person name="Garrity G."/>
            <person name="Hugenholtz P."/>
            <person name="Kyrpides N.C."/>
        </authorList>
    </citation>
    <scope>NUCLEOTIDE SEQUENCE [LARGE SCALE GENOMIC DNA]</scope>
    <source>
        <strain evidence="2 3">CV53</strain>
    </source>
</reference>
<dbReference type="RefSeq" id="WP_132006069.1">
    <property type="nucleotide sequence ID" value="NZ_JABUHM010000004.1"/>
</dbReference>
<keyword evidence="3" id="KW-1185">Reference proteome</keyword>